<keyword evidence="3 7" id="KW-0808">Transferase</keyword>
<evidence type="ECO:0000256" key="3">
    <source>
        <dbReference type="ARBA" id="ARBA00022679"/>
    </source>
</evidence>
<evidence type="ECO:0000256" key="6">
    <source>
        <dbReference type="ARBA" id="ARBA00024347"/>
    </source>
</evidence>
<feature type="domain" description="PARP catalytic" evidence="8">
    <location>
        <begin position="541"/>
        <end position="737"/>
    </location>
</feature>
<evidence type="ECO:0000259" key="8">
    <source>
        <dbReference type="PROSITE" id="PS51059"/>
    </source>
</evidence>
<keyword evidence="4 7" id="KW-0520">NAD</keyword>
<comment type="subcellular location">
    <subcellularLocation>
        <location evidence="1">Nucleus</location>
    </subcellularLocation>
</comment>
<dbReference type="PANTHER" id="PTHR14453:SF107">
    <property type="entry name" value="POLY [ADP-RIBOSE] POLYMERASE"/>
    <property type="match status" value="1"/>
</dbReference>
<dbReference type="KEGG" id="oau:116327031"/>
<dbReference type="Proteomes" id="UP000472276">
    <property type="component" value="Unassembled WGS sequence"/>
</dbReference>
<dbReference type="CDD" id="cd01439">
    <property type="entry name" value="TCCD_inducible_PARP_like"/>
    <property type="match status" value="1"/>
</dbReference>
<dbReference type="AlphaFoldDB" id="A0A668VBR8"/>
<name>A0A668VBR8_OREAU</name>
<dbReference type="FunFam" id="3.90.228.10:FF:000008">
    <property type="entry name" value="Poly [ADP-ribose] polymerase"/>
    <property type="match status" value="1"/>
</dbReference>
<dbReference type="RefSeq" id="XP_031604352.2">
    <property type="nucleotide sequence ID" value="XM_031748492.2"/>
</dbReference>
<dbReference type="OMA" id="YSANPGY"/>
<evidence type="ECO:0000313" key="10">
    <source>
        <dbReference type="Proteomes" id="UP000472276"/>
    </source>
</evidence>
<evidence type="ECO:0000313" key="9">
    <source>
        <dbReference type="Ensembl" id="ENSOABP00000049311.2"/>
    </source>
</evidence>
<reference evidence="9" key="1">
    <citation type="submission" date="2025-08" db="UniProtKB">
        <authorList>
            <consortium name="Ensembl"/>
        </authorList>
    </citation>
    <scope>IDENTIFICATION</scope>
</reference>
<evidence type="ECO:0000256" key="1">
    <source>
        <dbReference type="ARBA" id="ARBA00004123"/>
    </source>
</evidence>
<dbReference type="GO" id="GO:0010629">
    <property type="term" value="P:negative regulation of gene expression"/>
    <property type="evidence" value="ECO:0007669"/>
    <property type="project" value="TreeGrafter"/>
</dbReference>
<dbReference type="PROSITE" id="PS51059">
    <property type="entry name" value="PARP_CATALYTIC"/>
    <property type="match status" value="1"/>
</dbReference>
<dbReference type="PANTHER" id="PTHR14453">
    <property type="entry name" value="PARP/ZINC FINGER CCCH TYPE DOMAIN CONTAINING PROTEIN"/>
    <property type="match status" value="1"/>
</dbReference>
<dbReference type="GO" id="GO:0005737">
    <property type="term" value="C:cytoplasm"/>
    <property type="evidence" value="ECO:0007669"/>
    <property type="project" value="TreeGrafter"/>
</dbReference>
<dbReference type="Gene3D" id="3.90.228.10">
    <property type="match status" value="1"/>
</dbReference>
<dbReference type="Pfam" id="PF00644">
    <property type="entry name" value="PARP"/>
    <property type="match status" value="1"/>
</dbReference>
<evidence type="ECO:0000256" key="2">
    <source>
        <dbReference type="ARBA" id="ARBA00022676"/>
    </source>
</evidence>
<protein>
    <recommendedName>
        <fullName evidence="7">Poly [ADP-ribose] polymerase</fullName>
        <shortName evidence="7">PARP</shortName>
        <ecNumber evidence="7">2.4.2.-</ecNumber>
    </recommendedName>
</protein>
<dbReference type="GO" id="GO:0005634">
    <property type="term" value="C:nucleus"/>
    <property type="evidence" value="ECO:0007669"/>
    <property type="project" value="UniProtKB-SubCell"/>
</dbReference>
<sequence>MCTHWLEAPTMRGKRNTMFLESSDEEEQLGATKYEELIKQTLEKRVKLPADLRTFIKSSHAISKYQTLFQNFRHPVFIEVGSDLVLSSLSSADLDEALAAVVNDLSVEIVKLQGSAAVPPDLDRMKEVLMKAKNKENAHELKVDISFVPGSNGSAATKVRLVGYSENVRKLTDVLHDFQTNQVTTQEKITLPHPEMVDCFHKILDLTAMKQTKVPLRASYVPNPHVSVSGPRCQVQEAKQALMSALTSLTIETLALDGAGAERYFKTDGKVSKELVENSCCVIIQEKRTVVTPNVSTKAYASNTVTITPQTLITGRSRRTLATTTIPYVDVSSLVQQVYGDSYKNNLSMKRENQDLRVLCTTHQRSSFLFLGLGKKSVHDAMKKVKDLYQAHCSTKKITKEELADLTQDEIKDLQKLVETQGLHVQQDQSGDGGLVVSGLKDGVTELIQMLHAAARLRREVRAREEDDLYSDVAWCILGYHGSWERLPKTDNYNIEHDIKKEIVDTHGNMWSVDLQKMEARSRLATKTKLKRLENRLDFPLPLYWDNMASGENIKAVALEPSSSEYLKVKAAFTQTVQKNILKIERLQNVHLRQSYEVQKKKLSEKNRQEGGAGERLLYHGTSQDSCDSIIKDGFNRSFSGKHATAYGQGTYFAVNASYSANPGYSMPAADGSQRVFVAQVLTGVYTQGNSSMKVPPPRNNQPDDRYDSLVDQIANPSMFIIFNDNQAYPDYLITFC</sequence>
<evidence type="ECO:0000256" key="5">
    <source>
        <dbReference type="ARBA" id="ARBA00023242"/>
    </source>
</evidence>
<reference evidence="9" key="2">
    <citation type="submission" date="2025-09" db="UniProtKB">
        <authorList>
            <consortium name="Ensembl"/>
        </authorList>
    </citation>
    <scope>IDENTIFICATION</scope>
</reference>
<dbReference type="InterPro" id="IPR012317">
    <property type="entry name" value="Poly(ADP-ribose)pol_cat_dom"/>
</dbReference>
<dbReference type="InterPro" id="IPR052056">
    <property type="entry name" value="Mono-ARTD/PARP"/>
</dbReference>
<gene>
    <name evidence="9" type="primary">LOC116327031</name>
</gene>
<dbReference type="SUPFAM" id="SSF56399">
    <property type="entry name" value="ADP-ribosylation"/>
    <property type="match status" value="1"/>
</dbReference>
<organism evidence="9 10">
    <name type="scientific">Oreochromis aureus</name>
    <name type="common">Israeli tilapia</name>
    <name type="synonym">Chromis aureus</name>
    <dbReference type="NCBI Taxonomy" id="47969"/>
    <lineage>
        <taxon>Eukaryota</taxon>
        <taxon>Metazoa</taxon>
        <taxon>Chordata</taxon>
        <taxon>Craniata</taxon>
        <taxon>Vertebrata</taxon>
        <taxon>Euteleostomi</taxon>
        <taxon>Actinopterygii</taxon>
        <taxon>Neopterygii</taxon>
        <taxon>Teleostei</taxon>
        <taxon>Neoteleostei</taxon>
        <taxon>Acanthomorphata</taxon>
        <taxon>Ovalentaria</taxon>
        <taxon>Cichlomorphae</taxon>
        <taxon>Cichliformes</taxon>
        <taxon>Cichlidae</taxon>
        <taxon>African cichlids</taxon>
        <taxon>Pseudocrenilabrinae</taxon>
        <taxon>Oreochromini</taxon>
        <taxon>Oreochromis</taxon>
    </lineage>
</organism>
<dbReference type="GO" id="GO:0003950">
    <property type="term" value="F:NAD+ poly-ADP-ribosyltransferase activity"/>
    <property type="evidence" value="ECO:0007669"/>
    <property type="project" value="UniProtKB-UniRule"/>
</dbReference>
<evidence type="ECO:0000256" key="7">
    <source>
        <dbReference type="RuleBase" id="RU362114"/>
    </source>
</evidence>
<dbReference type="GeneID" id="116327031"/>
<keyword evidence="5" id="KW-0539">Nucleus</keyword>
<dbReference type="RefSeq" id="XP_031604350.2">
    <property type="nucleotide sequence ID" value="XM_031748490.2"/>
</dbReference>
<dbReference type="Ensembl" id="ENSOABT00000050576.2">
    <property type="protein sequence ID" value="ENSOABP00000049311.2"/>
    <property type="gene ID" value="ENSOABG00000022011.2"/>
</dbReference>
<evidence type="ECO:0000256" key="4">
    <source>
        <dbReference type="ARBA" id="ARBA00023027"/>
    </source>
</evidence>
<dbReference type="RefSeq" id="XP_031604351.2">
    <property type="nucleotide sequence ID" value="XM_031748491.2"/>
</dbReference>
<dbReference type="RefSeq" id="XP_039465743.1">
    <property type="nucleotide sequence ID" value="XM_039609809.1"/>
</dbReference>
<keyword evidence="10" id="KW-1185">Reference proteome</keyword>
<dbReference type="GO" id="GO:0003714">
    <property type="term" value="F:transcription corepressor activity"/>
    <property type="evidence" value="ECO:0007669"/>
    <property type="project" value="TreeGrafter"/>
</dbReference>
<proteinExistence type="inferred from homology"/>
<comment type="similarity">
    <text evidence="6">Belongs to the ARTD/PARP family.</text>
</comment>
<accession>A0A668VBR8</accession>
<dbReference type="GO" id="GO:0070212">
    <property type="term" value="P:protein poly-ADP-ribosylation"/>
    <property type="evidence" value="ECO:0007669"/>
    <property type="project" value="TreeGrafter"/>
</dbReference>
<dbReference type="GO" id="GO:1990404">
    <property type="term" value="F:NAD+-protein mono-ADP-ribosyltransferase activity"/>
    <property type="evidence" value="ECO:0007669"/>
    <property type="project" value="TreeGrafter"/>
</dbReference>
<dbReference type="EC" id="2.4.2.-" evidence="7"/>
<keyword evidence="2 7" id="KW-0328">Glycosyltransferase</keyword>